<protein>
    <submittedName>
        <fullName evidence="2">Uncharacterized protein</fullName>
    </submittedName>
</protein>
<proteinExistence type="predicted"/>
<dbReference type="WBParaSite" id="nRc.2.0.1.t09258-RA">
    <property type="protein sequence ID" value="nRc.2.0.1.t09258-RA"/>
    <property type="gene ID" value="nRc.2.0.1.g09258"/>
</dbReference>
<evidence type="ECO:0000313" key="1">
    <source>
        <dbReference type="Proteomes" id="UP000887565"/>
    </source>
</evidence>
<keyword evidence="1" id="KW-1185">Reference proteome</keyword>
<evidence type="ECO:0000313" key="2">
    <source>
        <dbReference type="WBParaSite" id="nRc.2.0.1.t09258-RA"/>
    </source>
</evidence>
<organism evidence="1 2">
    <name type="scientific">Romanomermis culicivorax</name>
    <name type="common">Nematode worm</name>
    <dbReference type="NCBI Taxonomy" id="13658"/>
    <lineage>
        <taxon>Eukaryota</taxon>
        <taxon>Metazoa</taxon>
        <taxon>Ecdysozoa</taxon>
        <taxon>Nematoda</taxon>
        <taxon>Enoplea</taxon>
        <taxon>Dorylaimia</taxon>
        <taxon>Mermithida</taxon>
        <taxon>Mermithoidea</taxon>
        <taxon>Mermithidae</taxon>
        <taxon>Romanomermis</taxon>
    </lineage>
</organism>
<dbReference type="Proteomes" id="UP000887565">
    <property type="component" value="Unplaced"/>
</dbReference>
<name>A0A915I545_ROMCU</name>
<dbReference type="AlphaFoldDB" id="A0A915I545"/>
<accession>A0A915I545</accession>
<reference evidence="2" key="1">
    <citation type="submission" date="2022-11" db="UniProtKB">
        <authorList>
            <consortium name="WormBaseParasite"/>
        </authorList>
    </citation>
    <scope>IDENTIFICATION</scope>
</reference>
<sequence>MELYSYTSCLRVPYGAVRRVISSCYTSPYNTVRHNLRVRISHMDLGTQTGESANIFSCAENLALIPSNH</sequence>